<dbReference type="Gene3D" id="3.20.20.80">
    <property type="entry name" value="Glycosidases"/>
    <property type="match status" value="1"/>
</dbReference>
<sequence>GLVAGGYVLATGGLPGRAGVAVLAGVDRDGTFNAVQSFRQLLGRVGTAIPAQVVRDWPTAVVRGTEEGFYGTPWTDRQTLDLMDFLGRTKQNFFLYAPGDDPYRTVQWRDSYPQDRQVALASLAQRAAANHVTLGYALSFSQSLCYTSAGDRAALLAKLESLYGIGFRSFQLQFTDVSYRHWHCDADRDAYGHSPAAAAQGQADLVSFVLREFAARHPDAAPLSVLPTEYHQDGASDYRTALAKALDPRVEVAWTGVGVQPGTITAAELQSASRTFGHPLVTQDNYPVNDSAQDRLYLGAYQGRDPAVAAGSAGLLVNAMEQPLASRIPLFTAADFAWNPSGYDPVASWQAALTDLAGSTGSPARTALAALAGNSASSPLGQQESAYLRPLLAAFWSAFEPTAGAKGDAARQQQAAAALRQAFTAMADAPDTLAGLADGQLAAEDGPWLDQLALYGRAGQAAVDMLAAQRAGHGSAAWHSRVTLHQLLARIADGGVTVGQGVLDAFLERTLKASDAWAGLGGDNQLTPTTTLGTAQDHDPALMVDDDRDSYYWTDAPPQPGDAVGVDLGTTQAVGTVRITMGGPDGDVASDDYLHDAVLEYATQDSGWQQVATYHDRKTITAVLPVGTTARYVRLRALSGQDSAVAVRSFRVDAPGSATPTATAPPAAAGTDADDVVDGTLDTPYRAAAAPSAGEALTVALGRSRPLNRVVVFTDASVHAPGWVEVRDATTGVWHRLGALSGDGYTELAADPKLRADRIRLVWAAGAQAPVVYQVVPWYADTPAAALQLPQQSLDLEAGSAPVTLDGVLQSQGAGGASGTVSVTVPEQAKGLTVSGAGTLSLPRGGQAAAPLRFAAAPATPVGDWTVQVALASGGRTVTQDVTVHVHPATTGPDLARTATATSSGDETPDFPASAVNDGDPTTRWSSPAQDDAWLQLELASPAVLGKVVLHWQDAYAAQFAVQTSLDGVHWTTSALVKDGRGGDETVRFPAVPAQFVRIQGVQRATRFGYSLFGVELYAVAGATPPPSSVQPSPTASPAPPSDSPIPTPTTTATTAAAPDPSPSTEG</sequence>
<dbReference type="Gene3D" id="3.30.379.10">
    <property type="entry name" value="Chitobiase/beta-hexosaminidase domain 2-like"/>
    <property type="match status" value="1"/>
</dbReference>
<dbReference type="InterPro" id="IPR000421">
    <property type="entry name" value="FA58C"/>
</dbReference>
<reference evidence="8" key="1">
    <citation type="journal article" date="2019" name="Int. J. Syst. Evol. Microbiol.">
        <title>The Global Catalogue of Microorganisms (GCM) 10K type strain sequencing project: providing services to taxonomists for standard genome sequencing and annotation.</title>
        <authorList>
            <consortium name="The Broad Institute Genomics Platform"/>
            <consortium name="The Broad Institute Genome Sequencing Center for Infectious Disease"/>
            <person name="Wu L."/>
            <person name="Ma J."/>
        </authorList>
    </citation>
    <scope>NUCLEOTIDE SEQUENCE [LARGE SCALE GENOMIC DNA]</scope>
    <source>
        <strain evidence="8">JCM 4816</strain>
    </source>
</reference>
<feature type="domain" description="F5/8 type C" evidence="5">
    <location>
        <begin position="879"/>
        <end position="1020"/>
    </location>
</feature>
<dbReference type="InterPro" id="IPR029018">
    <property type="entry name" value="Hex-like_dom2"/>
</dbReference>
<feature type="region of interest" description="Disordered" evidence="4">
    <location>
        <begin position="654"/>
        <end position="673"/>
    </location>
</feature>
<evidence type="ECO:0000256" key="4">
    <source>
        <dbReference type="SAM" id="MobiDB-lite"/>
    </source>
</evidence>
<dbReference type="SUPFAM" id="SSF55545">
    <property type="entry name" value="beta-N-acetylhexosaminidase-like domain"/>
    <property type="match status" value="1"/>
</dbReference>
<evidence type="ECO:0000313" key="8">
    <source>
        <dbReference type="Proteomes" id="UP001596174"/>
    </source>
</evidence>
<organism evidence="7 8">
    <name type="scientific">Streptacidiphilus monticola</name>
    <dbReference type="NCBI Taxonomy" id="2161674"/>
    <lineage>
        <taxon>Bacteria</taxon>
        <taxon>Bacillati</taxon>
        <taxon>Actinomycetota</taxon>
        <taxon>Actinomycetes</taxon>
        <taxon>Kitasatosporales</taxon>
        <taxon>Streptomycetaceae</taxon>
        <taxon>Streptacidiphilus</taxon>
    </lineage>
</organism>
<dbReference type="Gene3D" id="2.60.120.260">
    <property type="entry name" value="Galactose-binding domain-like"/>
    <property type="match status" value="2"/>
</dbReference>
<dbReference type="Pfam" id="PF00754">
    <property type="entry name" value="F5_F8_type_C"/>
    <property type="match status" value="2"/>
</dbReference>
<dbReference type="PANTHER" id="PTHR13170">
    <property type="entry name" value="O-GLCNACASE"/>
    <property type="match status" value="1"/>
</dbReference>
<dbReference type="Pfam" id="PF07555">
    <property type="entry name" value="NAGidase"/>
    <property type="match status" value="1"/>
</dbReference>
<name>A0ABW1FU35_9ACTN</name>
<evidence type="ECO:0000256" key="1">
    <source>
        <dbReference type="ARBA" id="ARBA00022801"/>
    </source>
</evidence>
<feature type="compositionally biased region" description="Low complexity" evidence="4">
    <location>
        <begin position="1049"/>
        <end position="1067"/>
    </location>
</feature>
<dbReference type="InterPro" id="IPR015882">
    <property type="entry name" value="HEX_bac_N"/>
</dbReference>
<feature type="domain" description="GH84" evidence="6">
    <location>
        <begin position="61"/>
        <end position="341"/>
    </location>
</feature>
<gene>
    <name evidence="7" type="ORF">ACFP3V_00695</name>
</gene>
<feature type="region of interest" description="Disordered" evidence="4">
    <location>
        <begin position="888"/>
        <end position="923"/>
    </location>
</feature>
<accession>A0ABW1FU35</accession>
<dbReference type="SUPFAM" id="SSF51445">
    <property type="entry name" value="(Trans)glycosidases"/>
    <property type="match status" value="1"/>
</dbReference>
<dbReference type="InterPro" id="IPR017853">
    <property type="entry name" value="GH"/>
</dbReference>
<feature type="region of interest" description="Disordered" evidence="4">
    <location>
        <begin position="1024"/>
        <end position="1067"/>
    </location>
</feature>
<dbReference type="InterPro" id="IPR049019">
    <property type="entry name" value="NagJ-like_helical"/>
</dbReference>
<evidence type="ECO:0000259" key="5">
    <source>
        <dbReference type="PROSITE" id="PS50022"/>
    </source>
</evidence>
<dbReference type="Proteomes" id="UP001596174">
    <property type="component" value="Unassembled WGS sequence"/>
</dbReference>
<feature type="compositionally biased region" description="Pro residues" evidence="4">
    <location>
        <begin position="1024"/>
        <end position="1048"/>
    </location>
</feature>
<evidence type="ECO:0000256" key="2">
    <source>
        <dbReference type="ARBA" id="ARBA00023295"/>
    </source>
</evidence>
<dbReference type="RefSeq" id="WP_380578485.1">
    <property type="nucleotide sequence ID" value="NZ_JBHSQJ010000003.1"/>
</dbReference>
<keyword evidence="8" id="KW-1185">Reference proteome</keyword>
<evidence type="ECO:0000256" key="3">
    <source>
        <dbReference type="PROSITE-ProRule" id="PRU01353"/>
    </source>
</evidence>
<dbReference type="InterPro" id="IPR051822">
    <property type="entry name" value="Glycosyl_Hydrolase_84"/>
</dbReference>
<feature type="compositionally biased region" description="Low complexity" evidence="4">
    <location>
        <begin position="654"/>
        <end position="671"/>
    </location>
</feature>
<dbReference type="Pfam" id="PF02838">
    <property type="entry name" value="Glyco_hydro_20b"/>
    <property type="match status" value="1"/>
</dbReference>
<keyword evidence="1 3" id="KW-0378">Hydrolase</keyword>
<dbReference type="PANTHER" id="PTHR13170:SF16">
    <property type="entry name" value="PROTEIN O-GLCNACASE"/>
    <property type="match status" value="1"/>
</dbReference>
<proteinExistence type="inferred from homology"/>
<dbReference type="Gene3D" id="1.20.58.460">
    <property type="entry name" value="Hyaluronidase post-catalytic domain-like"/>
    <property type="match status" value="1"/>
</dbReference>
<dbReference type="PROSITE" id="PS52009">
    <property type="entry name" value="GH84"/>
    <property type="match status" value="1"/>
</dbReference>
<feature type="active site" description="Proton donor" evidence="3">
    <location>
        <position position="176"/>
    </location>
</feature>
<comment type="caution">
    <text evidence="7">The sequence shown here is derived from an EMBL/GenBank/DDBJ whole genome shotgun (WGS) entry which is preliminary data.</text>
</comment>
<dbReference type="Pfam" id="PF21774">
    <property type="entry name" value="NagJ_C"/>
    <property type="match status" value="1"/>
</dbReference>
<dbReference type="EMBL" id="JBHSQJ010000003">
    <property type="protein sequence ID" value="MFC5905743.1"/>
    <property type="molecule type" value="Genomic_DNA"/>
</dbReference>
<dbReference type="InterPro" id="IPR008979">
    <property type="entry name" value="Galactose-bd-like_sf"/>
</dbReference>
<dbReference type="SUPFAM" id="SSF49785">
    <property type="entry name" value="Galactose-binding domain-like"/>
    <property type="match status" value="2"/>
</dbReference>
<keyword evidence="2 3" id="KW-0326">Glycosidase</keyword>
<dbReference type="InterPro" id="IPR011496">
    <property type="entry name" value="O-GlcNAcase_cat"/>
</dbReference>
<evidence type="ECO:0000259" key="6">
    <source>
        <dbReference type="PROSITE" id="PS52009"/>
    </source>
</evidence>
<feature type="domain" description="F5/8 type C" evidence="5">
    <location>
        <begin position="506"/>
        <end position="657"/>
    </location>
</feature>
<comment type="similarity">
    <text evidence="3">Belongs to the glycosyl hydrolase 84 family.</text>
</comment>
<evidence type="ECO:0000313" key="7">
    <source>
        <dbReference type="EMBL" id="MFC5905743.1"/>
    </source>
</evidence>
<dbReference type="PROSITE" id="PS50022">
    <property type="entry name" value="FA58C_3"/>
    <property type="match status" value="2"/>
</dbReference>
<feature type="non-terminal residue" evidence="7">
    <location>
        <position position="1"/>
    </location>
</feature>
<protein>
    <submittedName>
        <fullName evidence="7">Beta-N-acetylglucosaminidase domain-containing protein</fullName>
    </submittedName>
</protein>
<dbReference type="SUPFAM" id="SSF140657">
    <property type="entry name" value="Hyaluronidase post-catalytic domain-like"/>
    <property type="match status" value="1"/>
</dbReference>